<dbReference type="EMBL" id="PUIV01000007">
    <property type="protein sequence ID" value="PWB94536.1"/>
    <property type="molecule type" value="Genomic_DNA"/>
</dbReference>
<evidence type="ECO:0000259" key="8">
    <source>
        <dbReference type="PROSITE" id="PS50885"/>
    </source>
</evidence>
<dbReference type="AlphaFoldDB" id="A0A2U1SSD8"/>
<dbReference type="PRINTS" id="PR00260">
    <property type="entry name" value="CHEMTRNSDUCR"/>
</dbReference>
<keyword evidence="2" id="KW-0145">Chemotaxis</keyword>
<dbReference type="GO" id="GO:0006935">
    <property type="term" value="P:chemotaxis"/>
    <property type="evidence" value="ECO:0007669"/>
    <property type="project" value="UniProtKB-KW"/>
</dbReference>
<feature type="compositionally biased region" description="Basic and acidic residues" evidence="5">
    <location>
        <begin position="283"/>
        <end position="304"/>
    </location>
</feature>
<feature type="region of interest" description="Disordered" evidence="5">
    <location>
        <begin position="278"/>
        <end position="304"/>
    </location>
</feature>
<dbReference type="GO" id="GO:0007165">
    <property type="term" value="P:signal transduction"/>
    <property type="evidence" value="ECO:0007669"/>
    <property type="project" value="UniProtKB-KW"/>
</dbReference>
<keyword evidence="10" id="KW-1185">Reference proteome</keyword>
<evidence type="ECO:0000256" key="1">
    <source>
        <dbReference type="ARBA" id="ARBA00004370"/>
    </source>
</evidence>
<dbReference type="Proteomes" id="UP000245137">
    <property type="component" value="Unassembled WGS sequence"/>
</dbReference>
<dbReference type="InterPro" id="IPR004090">
    <property type="entry name" value="Chemotax_Me-accpt_rcpt"/>
</dbReference>
<feature type="domain" description="HAMP" evidence="8">
    <location>
        <begin position="307"/>
        <end position="359"/>
    </location>
</feature>
<feature type="domain" description="Methyl-accepting transducer" evidence="7">
    <location>
        <begin position="364"/>
        <end position="593"/>
    </location>
</feature>
<evidence type="ECO:0000256" key="2">
    <source>
        <dbReference type="ARBA" id="ARBA00022500"/>
    </source>
</evidence>
<dbReference type="Gene3D" id="6.10.340.10">
    <property type="match status" value="1"/>
</dbReference>
<dbReference type="PANTHER" id="PTHR43531:SF11">
    <property type="entry name" value="METHYL-ACCEPTING CHEMOTAXIS PROTEIN 3"/>
    <property type="match status" value="1"/>
</dbReference>
<keyword evidence="6" id="KW-1133">Transmembrane helix</keyword>
<organism evidence="9 10">
    <name type="scientific">Methylosinus sporium</name>
    <dbReference type="NCBI Taxonomy" id="428"/>
    <lineage>
        <taxon>Bacteria</taxon>
        <taxon>Pseudomonadati</taxon>
        <taxon>Pseudomonadota</taxon>
        <taxon>Alphaproteobacteria</taxon>
        <taxon>Hyphomicrobiales</taxon>
        <taxon>Methylocystaceae</taxon>
        <taxon>Methylosinus</taxon>
    </lineage>
</organism>
<keyword evidence="4" id="KW-0807">Transducer</keyword>
<feature type="transmembrane region" description="Helical" evidence="6">
    <location>
        <begin position="202"/>
        <end position="223"/>
    </location>
</feature>
<feature type="domain" description="HAMP" evidence="8">
    <location>
        <begin position="226"/>
        <end position="279"/>
    </location>
</feature>
<dbReference type="Gene3D" id="1.10.287.950">
    <property type="entry name" value="Methyl-accepting chemotaxis protein"/>
    <property type="match status" value="1"/>
</dbReference>
<dbReference type="Pfam" id="PF00015">
    <property type="entry name" value="MCPsignal"/>
    <property type="match status" value="1"/>
</dbReference>
<evidence type="ECO:0000313" key="9">
    <source>
        <dbReference type="EMBL" id="PWB94536.1"/>
    </source>
</evidence>
<comment type="similarity">
    <text evidence="3">Belongs to the methyl-accepting chemotaxis (MCP) protein family.</text>
</comment>
<dbReference type="Pfam" id="PF00672">
    <property type="entry name" value="HAMP"/>
    <property type="match status" value="1"/>
</dbReference>
<dbReference type="SMART" id="SM00283">
    <property type="entry name" value="MA"/>
    <property type="match status" value="1"/>
</dbReference>
<gene>
    <name evidence="9" type="ORF">C5689_07320</name>
</gene>
<dbReference type="InterPro" id="IPR051310">
    <property type="entry name" value="MCP_chemotaxis"/>
</dbReference>
<dbReference type="RefSeq" id="WP_108916620.1">
    <property type="nucleotide sequence ID" value="NZ_BGJY01000003.1"/>
</dbReference>
<comment type="caution">
    <text evidence="9">The sequence shown here is derived from an EMBL/GenBank/DDBJ whole genome shotgun (WGS) entry which is preliminary data.</text>
</comment>
<proteinExistence type="inferred from homology"/>
<dbReference type="OrthoDB" id="8482111at2"/>
<evidence type="ECO:0000256" key="4">
    <source>
        <dbReference type="PROSITE-ProRule" id="PRU00284"/>
    </source>
</evidence>
<dbReference type="PANTHER" id="PTHR43531">
    <property type="entry name" value="PROTEIN ICFG"/>
    <property type="match status" value="1"/>
</dbReference>
<dbReference type="GO" id="GO:0004888">
    <property type="term" value="F:transmembrane signaling receptor activity"/>
    <property type="evidence" value="ECO:0007669"/>
    <property type="project" value="InterPro"/>
</dbReference>
<dbReference type="InterPro" id="IPR004089">
    <property type="entry name" value="MCPsignal_dom"/>
</dbReference>
<evidence type="ECO:0000313" key="10">
    <source>
        <dbReference type="Proteomes" id="UP000245137"/>
    </source>
</evidence>
<comment type="subcellular location">
    <subcellularLocation>
        <location evidence="1">Membrane</location>
    </subcellularLocation>
</comment>
<feature type="region of interest" description="Disordered" evidence="5">
    <location>
        <begin position="609"/>
        <end position="644"/>
    </location>
</feature>
<dbReference type="CDD" id="cd11386">
    <property type="entry name" value="MCP_signal"/>
    <property type="match status" value="1"/>
</dbReference>
<dbReference type="SMART" id="SM00304">
    <property type="entry name" value="HAMP"/>
    <property type="match status" value="2"/>
</dbReference>
<dbReference type="FunFam" id="1.10.287.950:FF:000001">
    <property type="entry name" value="Methyl-accepting chemotaxis sensory transducer"/>
    <property type="match status" value="1"/>
</dbReference>
<dbReference type="InterPro" id="IPR003660">
    <property type="entry name" value="HAMP_dom"/>
</dbReference>
<reference evidence="9 10" key="1">
    <citation type="journal article" date="2018" name="Appl. Microbiol. Biotechnol.">
        <title>Co-cultivation of the strictly anaerobic methanogen Methanosarcina barkeri with aerobic methanotrophs in an oxygen-limited membrane bioreactor.</title>
        <authorList>
            <person name="In 't Zandt M.H."/>
            <person name="van den Bosch T.J.M."/>
            <person name="Rijkers R."/>
            <person name="van Kessel M.A.H.J."/>
            <person name="Jetten M.S.M."/>
            <person name="Welte C.U."/>
        </authorList>
    </citation>
    <scope>NUCLEOTIDE SEQUENCE [LARGE SCALE GENOMIC DNA]</scope>
    <source>
        <strain evidence="9 10">DSM 17706</strain>
    </source>
</reference>
<dbReference type="PROSITE" id="PS50885">
    <property type="entry name" value="HAMP"/>
    <property type="match status" value="2"/>
</dbReference>
<sequence length="644" mass="68483">MRFDDMKLGAKSLLPLVLTCILFFGATALGVYRMNDLGLRYQELTEHSYAAVVKLLRSNRAITEFGLSIHQMIAYDTDSAISKTAQQEAASIGPRVDQTLGEAMQLDPAHAATIKAYRDRFAKVFEQAKPVIAIAQELPALELGARMKPQDLEQLARGMALLRGVDEEIRAIANEMRAIYVAAEAEDKRVGEALRRESEQTIWTMIAVGVIAILLGVAASLYISGREIGAPIARLAEQMGDIAKGDLGVAVEGVERGDEVGAMARALDTFKRNAQELGAAETRAAEERRRSDESEARRKAEQAAVEREREAALRAIGDGLEKLASKNLAYRLANEMPDAYRRLQSDFNAAMDQLEAALRLVAGGADAIESGSSQIAMAADDLARRTEQQAAGLEQTAAALEEITTTVKKSAEGAGHASNIVGATKSEAEKSGAIVRRAVDAMGRIERSSQQIGQIIGVIDEIAFQTNLLALNAGVEAARAGEAGKGFAVVASEVRALAQRSAEAAKEIKGLISTSTIEVDQGVELVGATGKALDTIVAQVAEIDKVVADIAAGAREQATGLAEINTAVNLMDQNTQKNAAMVEETTAASHGLRRETEALTRSVASFALGDRPAPAPRAALKTVSAGRGGAARKPKAAQDDWEEF</sequence>
<evidence type="ECO:0000256" key="5">
    <source>
        <dbReference type="SAM" id="MobiDB-lite"/>
    </source>
</evidence>
<feature type="transmembrane region" description="Helical" evidence="6">
    <location>
        <begin position="12"/>
        <end position="32"/>
    </location>
</feature>
<evidence type="ECO:0000259" key="7">
    <source>
        <dbReference type="PROSITE" id="PS50111"/>
    </source>
</evidence>
<keyword evidence="6" id="KW-0472">Membrane</keyword>
<protein>
    <submittedName>
        <fullName evidence="9">Methyl-accepting chemotaxis protein</fullName>
    </submittedName>
</protein>
<dbReference type="SUPFAM" id="SSF58104">
    <property type="entry name" value="Methyl-accepting chemotaxis protein (MCP) signaling domain"/>
    <property type="match status" value="1"/>
</dbReference>
<accession>A0A2U1SSD8</accession>
<dbReference type="SUPFAM" id="SSF158472">
    <property type="entry name" value="HAMP domain-like"/>
    <property type="match status" value="1"/>
</dbReference>
<dbReference type="GO" id="GO:0016020">
    <property type="term" value="C:membrane"/>
    <property type="evidence" value="ECO:0007669"/>
    <property type="project" value="UniProtKB-SubCell"/>
</dbReference>
<evidence type="ECO:0000256" key="3">
    <source>
        <dbReference type="ARBA" id="ARBA00029447"/>
    </source>
</evidence>
<name>A0A2U1SSD8_METSR</name>
<dbReference type="CDD" id="cd06225">
    <property type="entry name" value="HAMP"/>
    <property type="match status" value="1"/>
</dbReference>
<dbReference type="PROSITE" id="PS50111">
    <property type="entry name" value="CHEMOTAXIS_TRANSDUC_2"/>
    <property type="match status" value="1"/>
</dbReference>
<keyword evidence="6" id="KW-0812">Transmembrane</keyword>
<evidence type="ECO:0000256" key="6">
    <source>
        <dbReference type="SAM" id="Phobius"/>
    </source>
</evidence>